<protein>
    <submittedName>
        <fullName evidence="1">Uncharacterized protein</fullName>
    </submittedName>
</protein>
<sequence length="35" mass="4175">MIIWKGEKNRFLLLSLVKPLHTDYCLVIFHSIMKS</sequence>
<dbReference type="EMBL" id="GGEC01055893">
    <property type="protein sequence ID" value="MBX36377.1"/>
    <property type="molecule type" value="Transcribed_RNA"/>
</dbReference>
<accession>A0A2P2N1P7</accession>
<organism evidence="1">
    <name type="scientific">Rhizophora mucronata</name>
    <name type="common">Asiatic mangrove</name>
    <dbReference type="NCBI Taxonomy" id="61149"/>
    <lineage>
        <taxon>Eukaryota</taxon>
        <taxon>Viridiplantae</taxon>
        <taxon>Streptophyta</taxon>
        <taxon>Embryophyta</taxon>
        <taxon>Tracheophyta</taxon>
        <taxon>Spermatophyta</taxon>
        <taxon>Magnoliopsida</taxon>
        <taxon>eudicotyledons</taxon>
        <taxon>Gunneridae</taxon>
        <taxon>Pentapetalae</taxon>
        <taxon>rosids</taxon>
        <taxon>fabids</taxon>
        <taxon>Malpighiales</taxon>
        <taxon>Rhizophoraceae</taxon>
        <taxon>Rhizophora</taxon>
    </lineage>
</organism>
<dbReference type="AlphaFoldDB" id="A0A2P2N1P7"/>
<proteinExistence type="predicted"/>
<reference evidence="1" key="1">
    <citation type="submission" date="2018-02" db="EMBL/GenBank/DDBJ databases">
        <title>Rhizophora mucronata_Transcriptome.</title>
        <authorList>
            <person name="Meera S.P."/>
            <person name="Sreeshan A."/>
            <person name="Augustine A."/>
        </authorList>
    </citation>
    <scope>NUCLEOTIDE SEQUENCE</scope>
    <source>
        <tissue evidence="1">Leaf</tissue>
    </source>
</reference>
<evidence type="ECO:0000313" key="1">
    <source>
        <dbReference type="EMBL" id="MBX36377.1"/>
    </source>
</evidence>
<name>A0A2P2N1P7_RHIMU</name>